<reference evidence="1 2" key="1">
    <citation type="submission" date="2019-04" db="EMBL/GenBank/DDBJ databases">
        <title>Chromosome genome assembly for Takifugu flavidus.</title>
        <authorList>
            <person name="Xiao S."/>
        </authorList>
    </citation>
    <scope>NUCLEOTIDE SEQUENCE [LARGE SCALE GENOMIC DNA]</scope>
    <source>
        <strain evidence="1">HTHZ2018</strain>
        <tissue evidence="1">Muscle</tissue>
    </source>
</reference>
<protein>
    <submittedName>
        <fullName evidence="1">Uncharacterized protein</fullName>
    </submittedName>
</protein>
<dbReference type="AlphaFoldDB" id="A0A5C6NUV2"/>
<accession>A0A5C6NUV2</accession>
<sequence length="87" mass="9532">MYTPASWGGFGVFTERRGNAVGIAGKTTADVMEAAGQLGSRLERSASPRMRIGNKRDAPTCDRDQMQRDTRLNVIPLFKGAFVVGWK</sequence>
<evidence type="ECO:0000313" key="1">
    <source>
        <dbReference type="EMBL" id="TWW70755.1"/>
    </source>
</evidence>
<keyword evidence="2" id="KW-1185">Reference proteome</keyword>
<comment type="caution">
    <text evidence="1">The sequence shown here is derived from an EMBL/GenBank/DDBJ whole genome shotgun (WGS) entry which is preliminary data.</text>
</comment>
<organism evidence="1 2">
    <name type="scientific">Takifugu flavidus</name>
    <name type="common">sansaifugu</name>
    <dbReference type="NCBI Taxonomy" id="433684"/>
    <lineage>
        <taxon>Eukaryota</taxon>
        <taxon>Metazoa</taxon>
        <taxon>Chordata</taxon>
        <taxon>Craniata</taxon>
        <taxon>Vertebrata</taxon>
        <taxon>Euteleostomi</taxon>
        <taxon>Actinopterygii</taxon>
        <taxon>Neopterygii</taxon>
        <taxon>Teleostei</taxon>
        <taxon>Neoteleostei</taxon>
        <taxon>Acanthomorphata</taxon>
        <taxon>Eupercaria</taxon>
        <taxon>Tetraodontiformes</taxon>
        <taxon>Tetradontoidea</taxon>
        <taxon>Tetraodontidae</taxon>
        <taxon>Takifugu</taxon>
    </lineage>
</organism>
<evidence type="ECO:0000313" key="2">
    <source>
        <dbReference type="Proteomes" id="UP000324091"/>
    </source>
</evidence>
<proteinExistence type="predicted"/>
<dbReference type="EMBL" id="RHFK02000009">
    <property type="protein sequence ID" value="TWW70755.1"/>
    <property type="molecule type" value="Genomic_DNA"/>
</dbReference>
<gene>
    <name evidence="1" type="ORF">D4764_17G0002380</name>
</gene>
<name>A0A5C6NUV2_9TELE</name>
<dbReference type="Proteomes" id="UP000324091">
    <property type="component" value="Chromosome 17"/>
</dbReference>